<protein>
    <submittedName>
        <fullName evidence="2">Uncharacterized protein</fullName>
    </submittedName>
</protein>
<dbReference type="EMBL" id="JAAMPC010000007">
    <property type="protein sequence ID" value="KAG2305337.1"/>
    <property type="molecule type" value="Genomic_DNA"/>
</dbReference>
<comment type="caution">
    <text evidence="2">The sequence shown here is derived from an EMBL/GenBank/DDBJ whole genome shotgun (WGS) entry which is preliminary data.</text>
</comment>
<proteinExistence type="predicted"/>
<organism evidence="2 3">
    <name type="scientific">Brassica carinata</name>
    <name type="common">Ethiopian mustard</name>
    <name type="synonym">Abyssinian cabbage</name>
    <dbReference type="NCBI Taxonomy" id="52824"/>
    <lineage>
        <taxon>Eukaryota</taxon>
        <taxon>Viridiplantae</taxon>
        <taxon>Streptophyta</taxon>
        <taxon>Embryophyta</taxon>
        <taxon>Tracheophyta</taxon>
        <taxon>Spermatophyta</taxon>
        <taxon>Magnoliopsida</taxon>
        <taxon>eudicotyledons</taxon>
        <taxon>Gunneridae</taxon>
        <taxon>Pentapetalae</taxon>
        <taxon>rosids</taxon>
        <taxon>malvids</taxon>
        <taxon>Brassicales</taxon>
        <taxon>Brassicaceae</taxon>
        <taxon>Brassiceae</taxon>
        <taxon>Brassica</taxon>
    </lineage>
</organism>
<dbReference type="AlphaFoldDB" id="A0A8X7SG05"/>
<reference evidence="2 3" key="1">
    <citation type="submission" date="2020-02" db="EMBL/GenBank/DDBJ databases">
        <authorList>
            <person name="Ma Q."/>
            <person name="Huang Y."/>
            <person name="Song X."/>
            <person name="Pei D."/>
        </authorList>
    </citation>
    <scope>NUCLEOTIDE SEQUENCE [LARGE SCALE GENOMIC DNA]</scope>
    <source>
        <strain evidence="2">Sxm20200214</strain>
        <tissue evidence="2">Leaf</tissue>
    </source>
</reference>
<feature type="compositionally biased region" description="Basic and acidic residues" evidence="1">
    <location>
        <begin position="347"/>
        <end position="357"/>
    </location>
</feature>
<evidence type="ECO:0000313" key="2">
    <source>
        <dbReference type="EMBL" id="KAG2305337.1"/>
    </source>
</evidence>
<dbReference type="Proteomes" id="UP000886595">
    <property type="component" value="Unassembled WGS sequence"/>
</dbReference>
<accession>A0A8X7SG05</accession>
<dbReference type="InterPro" id="IPR012340">
    <property type="entry name" value="NA-bd_OB-fold"/>
</dbReference>
<gene>
    <name evidence="2" type="ORF">Bca52824_033988</name>
</gene>
<keyword evidence="3" id="KW-1185">Reference proteome</keyword>
<feature type="region of interest" description="Disordered" evidence="1">
    <location>
        <begin position="337"/>
        <end position="357"/>
    </location>
</feature>
<feature type="compositionally biased region" description="Polar residues" evidence="1">
    <location>
        <begin position="337"/>
        <end position="346"/>
    </location>
</feature>
<dbReference type="Gene3D" id="2.40.50.140">
    <property type="entry name" value="Nucleic acid-binding proteins"/>
    <property type="match status" value="1"/>
</dbReference>
<evidence type="ECO:0000256" key="1">
    <source>
        <dbReference type="SAM" id="MobiDB-lite"/>
    </source>
</evidence>
<evidence type="ECO:0000313" key="3">
    <source>
        <dbReference type="Proteomes" id="UP000886595"/>
    </source>
</evidence>
<name>A0A8X7SG05_BRACI</name>
<dbReference type="SUPFAM" id="SSF50249">
    <property type="entry name" value="Nucleic acid-binding proteins"/>
    <property type="match status" value="1"/>
</dbReference>
<sequence length="394" mass="43945">MAMKSTMKFQLTTGKSPAAMFFNDISPGRSESQLRFRVIHSWEAKNIAKAGTFLGLDLLLIDLQGTVMQGFISPNSAETYRPHLRAGATYTLQIFFATKSKEIYRVADPSLTVSFSTEYVLSPLTTMTSPSLSLFPQTGSGFTDMRISKLTWDSGVISTGCHEERMIHQNLLQCFTMCSSSPLIVGGGKSGGKTEKFMNMLPINLSARFRYVEVLEFSHLWRPFSHSGDHILLRMSHLAVVRLYNIHSSYWSSEYVSFYSRGRNNGTVDNGGGDCVEGSICRLRVRASIWLAAIYGKQNINTSKGGFLISLELLLTDEQNFEDLDVDAHLISQQQPTAVRSNSVTQQERKEKKEAKKEAYRKCLESNGVADSLTQGSFSKARKSLSLWLQEASS</sequence>